<protein>
    <recommendedName>
        <fullName evidence="3">Capsule polysaccharide biosynthesis protein</fullName>
    </recommendedName>
</protein>
<dbReference type="Pfam" id="PF05704">
    <property type="entry name" value="Caps_synth"/>
    <property type="match status" value="1"/>
</dbReference>
<accession>A0A9W4U7H8</accession>
<dbReference type="Gene3D" id="3.90.550.20">
    <property type="match status" value="1"/>
</dbReference>
<dbReference type="Proteomes" id="UP001152607">
    <property type="component" value="Unassembled WGS sequence"/>
</dbReference>
<sequence length="407" mass="45718">MVEYPSIPGTEPLPYRAASPIDESSLPNSLTSPPPPEPNSKSIFAFWHTGIHSLHPNSLRNIIAWHRRLSPLGWTVYVLDTVEGSPRNIANYLDITSPDVVPDAFRNKTLIGEYAAQHTSDLVRFPLLLRYGGVYMDVGILLYGDLDALWTQHIMNPASPIDFAGFTLGEFPNISIVNFTLISAANNPLIKRAHHIFLKLWEGKNTTTGAHKHPLVSHVPLMRVPPELVTNEDGKGKMAINDESMTDYAVQIQCLGAVERWVDEENGWDGPKYVREKCWLFSMMAHSYAHEQLTNWDGTLQQRLFSLPLPGPGEEESDDQKLARSMVEVVIRDSWCLKLGHGFSAKLFGGDTLGIRWRKVVGSDCVEGTYAGWLRWAEVNLRQKGLLERIYIGDYEPTMRGRMLGAD</sequence>
<name>A0A9W4U7H8_9PLEO</name>
<keyword evidence="2" id="KW-1185">Reference proteome</keyword>
<comment type="caution">
    <text evidence="1">The sequence shown here is derived from an EMBL/GenBank/DDBJ whole genome shotgun (WGS) entry which is preliminary data.</text>
</comment>
<proteinExistence type="predicted"/>
<dbReference type="InterPro" id="IPR008441">
    <property type="entry name" value="AfumC-like_glycosyl_Trfase"/>
</dbReference>
<evidence type="ECO:0008006" key="3">
    <source>
        <dbReference type="Google" id="ProtNLM"/>
    </source>
</evidence>
<evidence type="ECO:0000313" key="1">
    <source>
        <dbReference type="EMBL" id="CAI6327732.1"/>
    </source>
</evidence>
<dbReference type="OrthoDB" id="409543at2759"/>
<organism evidence="1 2">
    <name type="scientific">Periconia digitata</name>
    <dbReference type="NCBI Taxonomy" id="1303443"/>
    <lineage>
        <taxon>Eukaryota</taxon>
        <taxon>Fungi</taxon>
        <taxon>Dikarya</taxon>
        <taxon>Ascomycota</taxon>
        <taxon>Pezizomycotina</taxon>
        <taxon>Dothideomycetes</taxon>
        <taxon>Pleosporomycetidae</taxon>
        <taxon>Pleosporales</taxon>
        <taxon>Massarineae</taxon>
        <taxon>Periconiaceae</taxon>
        <taxon>Periconia</taxon>
    </lineage>
</organism>
<dbReference type="SUPFAM" id="SSF53448">
    <property type="entry name" value="Nucleotide-diphospho-sugar transferases"/>
    <property type="match status" value="1"/>
</dbReference>
<gene>
    <name evidence="1" type="ORF">PDIGIT_LOCUS3917</name>
</gene>
<dbReference type="InterPro" id="IPR029044">
    <property type="entry name" value="Nucleotide-diphossugar_trans"/>
</dbReference>
<dbReference type="EMBL" id="CAOQHR010000002">
    <property type="protein sequence ID" value="CAI6327732.1"/>
    <property type="molecule type" value="Genomic_DNA"/>
</dbReference>
<dbReference type="AlphaFoldDB" id="A0A9W4U7H8"/>
<evidence type="ECO:0000313" key="2">
    <source>
        <dbReference type="Proteomes" id="UP001152607"/>
    </source>
</evidence>
<reference evidence="1" key="1">
    <citation type="submission" date="2023-01" db="EMBL/GenBank/DDBJ databases">
        <authorList>
            <person name="Van Ghelder C."/>
            <person name="Rancurel C."/>
        </authorList>
    </citation>
    <scope>NUCLEOTIDE SEQUENCE</scope>
    <source>
        <strain evidence="1">CNCM I-4278</strain>
    </source>
</reference>
<dbReference type="GO" id="GO:0016757">
    <property type="term" value="F:glycosyltransferase activity"/>
    <property type="evidence" value="ECO:0007669"/>
    <property type="project" value="InterPro"/>
</dbReference>